<dbReference type="EMBL" id="JAGINW010000001">
    <property type="protein sequence ID" value="MBP2329113.1"/>
    <property type="molecule type" value="Genomic_DNA"/>
</dbReference>
<dbReference type="Proteomes" id="UP001519332">
    <property type="component" value="Unassembled WGS sequence"/>
</dbReference>
<evidence type="ECO:0000256" key="2">
    <source>
        <dbReference type="ARBA" id="ARBA00022723"/>
    </source>
</evidence>
<evidence type="ECO:0000313" key="11">
    <source>
        <dbReference type="Proteomes" id="UP001519332"/>
    </source>
</evidence>
<organism evidence="8 11">
    <name type="scientific">Kibdelosporangium banguiense</name>
    <dbReference type="NCBI Taxonomy" id="1365924"/>
    <lineage>
        <taxon>Bacteria</taxon>
        <taxon>Bacillati</taxon>
        <taxon>Actinomycetota</taxon>
        <taxon>Actinomycetes</taxon>
        <taxon>Pseudonocardiales</taxon>
        <taxon>Pseudonocardiaceae</taxon>
        <taxon>Kibdelosporangium</taxon>
    </lineage>
</organism>
<dbReference type="Pfam" id="PF13359">
    <property type="entry name" value="DDE_Tnp_4"/>
    <property type="match status" value="1"/>
</dbReference>
<dbReference type="Pfam" id="PF13613">
    <property type="entry name" value="HTH_Tnp_4"/>
    <property type="match status" value="1"/>
</dbReference>
<name>A0ABS4TXM4_9PSEU</name>
<evidence type="ECO:0000256" key="3">
    <source>
        <dbReference type="SAM" id="MobiDB-lite"/>
    </source>
</evidence>
<sequence>MLFYRAALPLSRQTLTFVSDLIRAHRRELGSAWRKLNPGQQALSVLVYLRKGEPFAQVGAGFDISTATCWRYVNETVELLAARAPKLRAALRKAKREKMAYVIIDGTLIPIDRIAVDRPFYSGKHKRHGVNLQVIASPDGTILWVSGELPGSTHDTAAARIWNILAALRDAGLIALGDKGYHGYDETSQQVITPYKGKNKPESQKDANRAHARLRGPGERANAQLKYWRILHKVRVSPHRIGRLAKAIHVLQNYEVTAG</sequence>
<dbReference type="EMBL" id="JAGINW010000001">
    <property type="protein sequence ID" value="MBP2329627.1"/>
    <property type="molecule type" value="Genomic_DNA"/>
</dbReference>
<evidence type="ECO:0008006" key="12">
    <source>
        <dbReference type="Google" id="ProtNLM"/>
    </source>
</evidence>
<dbReference type="EMBL" id="JAGINW010000001">
    <property type="protein sequence ID" value="MBP2329524.1"/>
    <property type="molecule type" value="Genomic_DNA"/>
</dbReference>
<accession>A0ABS4TXM4</accession>
<dbReference type="RefSeq" id="WP_209642021.1">
    <property type="nucleotide sequence ID" value="NZ_JAGINW010000001.1"/>
</dbReference>
<keyword evidence="2" id="KW-0479">Metal-binding</keyword>
<evidence type="ECO:0000259" key="5">
    <source>
        <dbReference type="Pfam" id="PF13613"/>
    </source>
</evidence>
<protein>
    <recommendedName>
        <fullName evidence="12">IS5/IS1182 family transposase</fullName>
    </recommendedName>
</protein>
<evidence type="ECO:0000313" key="8">
    <source>
        <dbReference type="EMBL" id="MBP2329113.1"/>
    </source>
</evidence>
<evidence type="ECO:0000313" key="10">
    <source>
        <dbReference type="EMBL" id="MBP2329627.1"/>
    </source>
</evidence>
<feature type="domain" description="DDE Tnp4" evidence="4">
    <location>
        <begin position="104"/>
        <end position="253"/>
    </location>
</feature>
<dbReference type="InterPro" id="IPR027805">
    <property type="entry name" value="Transposase_HTH_dom"/>
</dbReference>
<evidence type="ECO:0000313" key="6">
    <source>
        <dbReference type="EMBL" id="MBP2324734.1"/>
    </source>
</evidence>
<evidence type="ECO:0000313" key="9">
    <source>
        <dbReference type="EMBL" id="MBP2329524.1"/>
    </source>
</evidence>
<comment type="cofactor">
    <cofactor evidence="1">
        <name>a divalent metal cation</name>
        <dbReference type="ChEBI" id="CHEBI:60240"/>
    </cofactor>
</comment>
<feature type="compositionally biased region" description="Basic and acidic residues" evidence="3">
    <location>
        <begin position="199"/>
        <end position="209"/>
    </location>
</feature>
<reference evidence="8 11" key="1">
    <citation type="submission" date="2021-03" db="EMBL/GenBank/DDBJ databases">
        <title>Sequencing the genomes of 1000 actinobacteria strains.</title>
        <authorList>
            <person name="Klenk H.-P."/>
        </authorList>
    </citation>
    <scope>NUCLEOTIDE SEQUENCE [LARGE SCALE GENOMIC DNA]</scope>
    <source>
        <strain evidence="8 11">DSM 46670</strain>
    </source>
</reference>
<evidence type="ECO:0000259" key="4">
    <source>
        <dbReference type="Pfam" id="PF13359"/>
    </source>
</evidence>
<dbReference type="EMBL" id="JAGINW010000001">
    <property type="protein sequence ID" value="MBP2324734.1"/>
    <property type="molecule type" value="Genomic_DNA"/>
</dbReference>
<dbReference type="EMBL" id="JAGINW010000001">
    <property type="protein sequence ID" value="MBP2327728.1"/>
    <property type="molecule type" value="Genomic_DNA"/>
</dbReference>
<comment type="caution">
    <text evidence="8">The sequence shown here is derived from an EMBL/GenBank/DDBJ whole genome shotgun (WGS) entry which is preliminary data.</text>
</comment>
<gene>
    <name evidence="6" type="ORF">JOF56_005119</name>
    <name evidence="7" type="ORF">JOF56_008113</name>
    <name evidence="8" type="ORF">JOF56_009498</name>
    <name evidence="9" type="ORF">JOF56_009909</name>
    <name evidence="10" type="ORF">JOF56_010012</name>
</gene>
<proteinExistence type="predicted"/>
<feature type="region of interest" description="Disordered" evidence="3">
    <location>
        <begin position="195"/>
        <end position="216"/>
    </location>
</feature>
<feature type="domain" description="Transposase Helix-turn-helix" evidence="5">
    <location>
        <begin position="34"/>
        <end position="85"/>
    </location>
</feature>
<dbReference type="InterPro" id="IPR027806">
    <property type="entry name" value="HARBI1_dom"/>
</dbReference>
<evidence type="ECO:0000256" key="1">
    <source>
        <dbReference type="ARBA" id="ARBA00001968"/>
    </source>
</evidence>
<keyword evidence="11" id="KW-1185">Reference proteome</keyword>
<evidence type="ECO:0000313" key="7">
    <source>
        <dbReference type="EMBL" id="MBP2327728.1"/>
    </source>
</evidence>